<name>A0ABN9H3E2_9NEOB</name>
<organism evidence="1 2">
    <name type="scientific">Staurois parvus</name>
    <dbReference type="NCBI Taxonomy" id="386267"/>
    <lineage>
        <taxon>Eukaryota</taxon>
        <taxon>Metazoa</taxon>
        <taxon>Chordata</taxon>
        <taxon>Craniata</taxon>
        <taxon>Vertebrata</taxon>
        <taxon>Euteleostomi</taxon>
        <taxon>Amphibia</taxon>
        <taxon>Batrachia</taxon>
        <taxon>Anura</taxon>
        <taxon>Neobatrachia</taxon>
        <taxon>Ranoidea</taxon>
        <taxon>Ranidae</taxon>
        <taxon>Staurois</taxon>
    </lineage>
</organism>
<feature type="non-terminal residue" evidence="1">
    <location>
        <position position="67"/>
    </location>
</feature>
<gene>
    <name evidence="1" type="ORF">SPARVUS_LOCUS15348170</name>
</gene>
<evidence type="ECO:0000313" key="1">
    <source>
        <dbReference type="EMBL" id="CAI9616270.1"/>
    </source>
</evidence>
<comment type="caution">
    <text evidence="1">The sequence shown here is derived from an EMBL/GenBank/DDBJ whole genome shotgun (WGS) entry which is preliminary data.</text>
</comment>
<evidence type="ECO:0000313" key="2">
    <source>
        <dbReference type="Proteomes" id="UP001162483"/>
    </source>
</evidence>
<accession>A0ABN9H3E2</accession>
<protein>
    <submittedName>
        <fullName evidence="1">Uncharacterized protein</fullName>
    </submittedName>
</protein>
<proteinExistence type="predicted"/>
<dbReference type="EMBL" id="CATNWA010020029">
    <property type="protein sequence ID" value="CAI9616270.1"/>
    <property type="molecule type" value="Genomic_DNA"/>
</dbReference>
<keyword evidence="2" id="KW-1185">Reference proteome</keyword>
<reference evidence="1" key="1">
    <citation type="submission" date="2023-05" db="EMBL/GenBank/DDBJ databases">
        <authorList>
            <person name="Stuckert A."/>
        </authorList>
    </citation>
    <scope>NUCLEOTIDE SEQUENCE</scope>
</reference>
<dbReference type="Proteomes" id="UP001162483">
    <property type="component" value="Unassembled WGS sequence"/>
</dbReference>
<sequence length="67" mass="7175">MRPPTDPGPSGSARVSKWSVRPCSEMKGSSADFCHLIIKLGTQGNTLSMHEIFSGTLVDTTLEKLAV</sequence>